<protein>
    <submittedName>
        <fullName evidence="1">Uncharacterized protein</fullName>
    </submittedName>
</protein>
<dbReference type="EMBL" id="JACYTR010000051">
    <property type="protein sequence ID" value="MBD8527426.1"/>
    <property type="molecule type" value="Genomic_DNA"/>
</dbReference>
<sequence>MSVKMAARALLFQREAEAGLVGSVYRQAPQGPVFVSKITVPMVDWSSSRREQIDPLRNAEAGHYLLQLTLPDGKIASESFEIASGRDTEVVVDVPHEGPAEWTSLQAMSGGLKARSSLLPSQPVAFPSYASLAADPQHGFSLHLVKPHSGGETVGLAQLGELIQADLSANESAERLGDCIEIATPVQEMETDALFEIVYGGSLGDGATRGSFHFGAGSDLERVYLLVRSNQGASLVSLPVPWTREGNEIEVELLLQKPSPGAVPSYSLTIGDPMINTALGYLNNGAVLEAARLIDFDKARDLLFHKISSPLAASFGGYLLMLGLDRRVYSSRADDWKHWLDNLDNWFNWLPDGAILRSALYFVLGDKDADGAYDALHRGFDRGLPFFTFGLRLMLEGLRRFASEGDERSKQRLALLEPIAMATDPEHSFLNLNVARHWHDQQAKPTMVYAHA</sequence>
<dbReference type="Proteomes" id="UP000613768">
    <property type="component" value="Unassembled WGS sequence"/>
</dbReference>
<evidence type="ECO:0000313" key="2">
    <source>
        <dbReference type="Proteomes" id="UP000613768"/>
    </source>
</evidence>
<accession>A0AAW3ZTG5</accession>
<reference evidence="1 2" key="1">
    <citation type="submission" date="2020-09" db="EMBL/GenBank/DDBJ databases">
        <title>Pseudoxanthomonas sp. CAU 1598 isolated from sand of Yaerae Beach.</title>
        <authorList>
            <person name="Kim W."/>
        </authorList>
    </citation>
    <scope>NUCLEOTIDE SEQUENCE [LARGE SCALE GENOMIC DNA]</scope>
    <source>
        <strain evidence="1 2">CAU 1598</strain>
    </source>
</reference>
<evidence type="ECO:0000313" key="1">
    <source>
        <dbReference type="EMBL" id="MBD8527426.1"/>
    </source>
</evidence>
<keyword evidence="2" id="KW-1185">Reference proteome</keyword>
<comment type="caution">
    <text evidence="1">The sequence shown here is derived from an EMBL/GenBank/DDBJ whole genome shotgun (WGS) entry which is preliminary data.</text>
</comment>
<name>A0AAW3ZTG5_9GAMM</name>
<dbReference type="AlphaFoldDB" id="A0AAW3ZTG5"/>
<dbReference type="RefSeq" id="WP_192030847.1">
    <property type="nucleotide sequence ID" value="NZ_JACYTR010000051.1"/>
</dbReference>
<gene>
    <name evidence="1" type="ORF">IFO71_16910</name>
</gene>
<proteinExistence type="predicted"/>
<organism evidence="1 2">
    <name type="scientific">Pseudomarimonas arenosa</name>
    <dbReference type="NCBI Taxonomy" id="2774145"/>
    <lineage>
        <taxon>Bacteria</taxon>
        <taxon>Pseudomonadati</taxon>
        <taxon>Pseudomonadota</taxon>
        <taxon>Gammaproteobacteria</taxon>
        <taxon>Lysobacterales</taxon>
        <taxon>Lysobacteraceae</taxon>
        <taxon>Pseudomarimonas</taxon>
    </lineage>
</organism>